<dbReference type="GO" id="GO:0016787">
    <property type="term" value="F:hydrolase activity"/>
    <property type="evidence" value="ECO:0007669"/>
    <property type="project" value="InterPro"/>
</dbReference>
<reference evidence="2" key="1">
    <citation type="submission" date="2022-11" db="EMBL/GenBank/DDBJ databases">
        <title>The characterization of three novel Bacteroidetes species and genomic analysis of their roles in tidal elemental geochemical cycles.</title>
        <authorList>
            <person name="Ma K.-J."/>
        </authorList>
    </citation>
    <scope>NUCLEOTIDE SEQUENCE</scope>
    <source>
        <strain evidence="2">M415</strain>
    </source>
</reference>
<dbReference type="RefSeq" id="WP_266013674.1">
    <property type="nucleotide sequence ID" value="NZ_JAPFQP010000003.1"/>
</dbReference>
<dbReference type="InterPro" id="IPR010496">
    <property type="entry name" value="AL/BT2_dom"/>
</dbReference>
<dbReference type="Gene3D" id="2.60.120.560">
    <property type="entry name" value="Exo-inulinase, domain 1"/>
    <property type="match status" value="1"/>
</dbReference>
<evidence type="ECO:0000313" key="2">
    <source>
        <dbReference type="EMBL" id="MCX2720127.1"/>
    </source>
</evidence>
<evidence type="ECO:0000313" key="3">
    <source>
        <dbReference type="Proteomes" id="UP001207116"/>
    </source>
</evidence>
<dbReference type="AlphaFoldDB" id="A0AAE3MNJ1"/>
<proteinExistence type="predicted"/>
<dbReference type="Pfam" id="PF06439">
    <property type="entry name" value="3keto-disac_hyd"/>
    <property type="match status" value="1"/>
</dbReference>
<name>A0AAE3MNJ1_9FLAO</name>
<keyword evidence="3" id="KW-1185">Reference proteome</keyword>
<evidence type="ECO:0000259" key="1">
    <source>
        <dbReference type="Pfam" id="PF06439"/>
    </source>
</evidence>
<organism evidence="2 3">
    <name type="scientific">Lentiprolixibacter aurantiacus</name>
    <dbReference type="NCBI Taxonomy" id="2993939"/>
    <lineage>
        <taxon>Bacteria</taxon>
        <taxon>Pseudomonadati</taxon>
        <taxon>Bacteroidota</taxon>
        <taxon>Flavobacteriia</taxon>
        <taxon>Flavobacteriales</taxon>
        <taxon>Flavobacteriaceae</taxon>
        <taxon>Lentiprolixibacter</taxon>
    </lineage>
</organism>
<protein>
    <submittedName>
        <fullName evidence="2">DUF1080 domain-containing protein</fullName>
    </submittedName>
</protein>
<dbReference type="EMBL" id="JAPFQP010000003">
    <property type="protein sequence ID" value="MCX2720127.1"/>
    <property type="molecule type" value="Genomic_DNA"/>
</dbReference>
<dbReference type="Proteomes" id="UP001207116">
    <property type="component" value="Unassembled WGS sequence"/>
</dbReference>
<accession>A0AAE3MNJ1</accession>
<comment type="caution">
    <text evidence="2">The sequence shown here is derived from an EMBL/GenBank/DDBJ whole genome shotgun (WGS) entry which is preliminary data.</text>
</comment>
<feature type="domain" description="3-keto-alpha-glucoside-1,2-lyase/3-keto-2-hydroxy-glucal hydratase" evidence="1">
    <location>
        <begin position="41"/>
        <end position="235"/>
    </location>
</feature>
<gene>
    <name evidence="2" type="ORF">OO016_10995</name>
</gene>
<sequence>MNYSGILFVILLITFGCRDKKESTTEEQKREPVTQEVEWISLMSPDSWRGYNQEGLPDNWVIEGDIIECLGKAGDVGGDIISREQYGNFELQLEWKISEGGNSGIFYHVVESEKYHSPYETGPEYQILDDLGFPGPLEEWQKAGADYAMHLPNDQKSLKPVGSWNSTKIIFNKGKVEHWLNGKKILEFDKFSDDWKQRRNSGKWDDYPNYGMANSGHLGLQDHGAGVWFRNVRVKRL</sequence>